<feature type="domain" description="AB hydrolase-1" evidence="1">
    <location>
        <begin position="25"/>
        <end position="264"/>
    </location>
</feature>
<dbReference type="PANTHER" id="PTHR43433:SF5">
    <property type="entry name" value="AB HYDROLASE-1 DOMAIN-CONTAINING PROTEIN"/>
    <property type="match status" value="1"/>
</dbReference>
<organism evidence="2 3">
    <name type="scientific">Actinocorallia longicatena</name>
    <dbReference type="NCBI Taxonomy" id="111803"/>
    <lineage>
        <taxon>Bacteria</taxon>
        <taxon>Bacillati</taxon>
        <taxon>Actinomycetota</taxon>
        <taxon>Actinomycetes</taxon>
        <taxon>Streptosporangiales</taxon>
        <taxon>Thermomonosporaceae</taxon>
        <taxon>Actinocorallia</taxon>
    </lineage>
</organism>
<gene>
    <name evidence="2" type="ORF">GCM10010468_72050</name>
</gene>
<accession>A0ABP6QLK6</accession>
<dbReference type="Proteomes" id="UP001501237">
    <property type="component" value="Unassembled WGS sequence"/>
</dbReference>
<keyword evidence="3" id="KW-1185">Reference proteome</keyword>
<dbReference type="InterPro" id="IPR029058">
    <property type="entry name" value="AB_hydrolase_fold"/>
</dbReference>
<sequence>MESGIARNGDVEIAYEVFGKPGGRPLMLISGLDGQMVGWADGFCEALVAAGFQVVRYDHRDAGLSTHFTGRKKAYTGGDMIDDLVAVQDALGWESAHLCGLSMGGGLAQFAALKYPGRVRSLILMSAIPMVGTDFGMFRYVRLPGPLKLIFKRYGDSPAEKVRMLMDITRLTGARSLPFDEDWLREIAEEAVRRRTPDPDARARQLAAGRGEKLPAGGIGAIAQPTLVISGAEDPLIRPAGGAALARKIPGARYVLVERMGHMFAPGVWPELVSEIERHAF</sequence>
<dbReference type="EMBL" id="BAAAUV010000032">
    <property type="protein sequence ID" value="GAA3237274.1"/>
    <property type="molecule type" value="Genomic_DNA"/>
</dbReference>
<evidence type="ECO:0000313" key="2">
    <source>
        <dbReference type="EMBL" id="GAA3237274.1"/>
    </source>
</evidence>
<comment type="caution">
    <text evidence="2">The sequence shown here is derived from an EMBL/GenBank/DDBJ whole genome shotgun (WGS) entry which is preliminary data.</text>
</comment>
<evidence type="ECO:0000313" key="3">
    <source>
        <dbReference type="Proteomes" id="UP001501237"/>
    </source>
</evidence>
<reference evidence="3" key="1">
    <citation type="journal article" date="2019" name="Int. J. Syst. Evol. Microbiol.">
        <title>The Global Catalogue of Microorganisms (GCM) 10K type strain sequencing project: providing services to taxonomists for standard genome sequencing and annotation.</title>
        <authorList>
            <consortium name="The Broad Institute Genomics Platform"/>
            <consortium name="The Broad Institute Genome Sequencing Center for Infectious Disease"/>
            <person name="Wu L."/>
            <person name="Ma J."/>
        </authorList>
    </citation>
    <scope>NUCLEOTIDE SEQUENCE [LARGE SCALE GENOMIC DNA]</scope>
    <source>
        <strain evidence="3">JCM 9377</strain>
    </source>
</reference>
<proteinExistence type="predicted"/>
<dbReference type="InterPro" id="IPR050471">
    <property type="entry name" value="AB_hydrolase"/>
</dbReference>
<dbReference type="GO" id="GO:0016787">
    <property type="term" value="F:hydrolase activity"/>
    <property type="evidence" value="ECO:0007669"/>
    <property type="project" value="UniProtKB-KW"/>
</dbReference>
<protein>
    <submittedName>
        <fullName evidence="2">Alpha/beta hydrolase</fullName>
    </submittedName>
</protein>
<dbReference type="InterPro" id="IPR000073">
    <property type="entry name" value="AB_hydrolase_1"/>
</dbReference>
<dbReference type="PANTHER" id="PTHR43433">
    <property type="entry name" value="HYDROLASE, ALPHA/BETA FOLD FAMILY PROTEIN"/>
    <property type="match status" value="1"/>
</dbReference>
<dbReference type="SUPFAM" id="SSF53474">
    <property type="entry name" value="alpha/beta-Hydrolases"/>
    <property type="match status" value="1"/>
</dbReference>
<name>A0ABP6QLK6_9ACTN</name>
<keyword evidence="2" id="KW-0378">Hydrolase</keyword>
<dbReference type="Gene3D" id="3.40.50.1820">
    <property type="entry name" value="alpha/beta hydrolase"/>
    <property type="match status" value="1"/>
</dbReference>
<evidence type="ECO:0000259" key="1">
    <source>
        <dbReference type="Pfam" id="PF00561"/>
    </source>
</evidence>
<dbReference type="Pfam" id="PF00561">
    <property type="entry name" value="Abhydrolase_1"/>
    <property type="match status" value="1"/>
</dbReference>
<dbReference type="PRINTS" id="PR00111">
    <property type="entry name" value="ABHYDROLASE"/>
</dbReference>